<dbReference type="Gene3D" id="3.30.450.20">
    <property type="entry name" value="PAS domain"/>
    <property type="match status" value="1"/>
</dbReference>
<dbReference type="PANTHER" id="PTHR33745">
    <property type="entry name" value="RSBT ANTAGONIST PROTEIN RSBS-RELATED"/>
    <property type="match status" value="1"/>
</dbReference>
<proteinExistence type="predicted"/>
<keyword evidence="5" id="KW-1185">Reference proteome</keyword>
<dbReference type="SUPFAM" id="SSF55785">
    <property type="entry name" value="PYP-like sensor domain (PAS domain)"/>
    <property type="match status" value="1"/>
</dbReference>
<feature type="domain" description="PAS" evidence="2">
    <location>
        <begin position="8"/>
        <end position="53"/>
    </location>
</feature>
<evidence type="ECO:0000313" key="4">
    <source>
        <dbReference type="EMBL" id="WAS91097.1"/>
    </source>
</evidence>
<evidence type="ECO:0000256" key="1">
    <source>
        <dbReference type="SAM" id="Coils"/>
    </source>
</evidence>
<dbReference type="RefSeq" id="WP_269033461.1">
    <property type="nucleotide sequence ID" value="NZ_CP114040.1"/>
</dbReference>
<dbReference type="Pfam" id="PF01740">
    <property type="entry name" value="STAS"/>
    <property type="match status" value="1"/>
</dbReference>
<dbReference type="PROSITE" id="PS50801">
    <property type="entry name" value="STAS"/>
    <property type="match status" value="1"/>
</dbReference>
<dbReference type="PROSITE" id="PS50112">
    <property type="entry name" value="PAS"/>
    <property type="match status" value="1"/>
</dbReference>
<evidence type="ECO:0000259" key="3">
    <source>
        <dbReference type="PROSITE" id="PS50801"/>
    </source>
</evidence>
<dbReference type="InterPro" id="IPR051932">
    <property type="entry name" value="Bact_StressResp_Reg"/>
</dbReference>
<keyword evidence="1" id="KW-0175">Coiled coil</keyword>
<dbReference type="Proteomes" id="UP001164459">
    <property type="component" value="Chromosome"/>
</dbReference>
<dbReference type="SUPFAM" id="SSF52091">
    <property type="entry name" value="SpoIIaa-like"/>
    <property type="match status" value="1"/>
</dbReference>
<dbReference type="InterPro" id="IPR036513">
    <property type="entry name" value="STAS_dom_sf"/>
</dbReference>
<evidence type="ECO:0000259" key="2">
    <source>
        <dbReference type="PROSITE" id="PS50112"/>
    </source>
</evidence>
<feature type="coiled-coil region" evidence="1">
    <location>
        <begin position="127"/>
        <end position="175"/>
    </location>
</feature>
<organism evidence="4 5">
    <name type="scientific">Nannocystis punicea</name>
    <dbReference type="NCBI Taxonomy" id="2995304"/>
    <lineage>
        <taxon>Bacteria</taxon>
        <taxon>Pseudomonadati</taxon>
        <taxon>Myxococcota</taxon>
        <taxon>Polyangia</taxon>
        <taxon>Nannocystales</taxon>
        <taxon>Nannocystaceae</taxon>
        <taxon>Nannocystis</taxon>
    </lineage>
</organism>
<dbReference type="EMBL" id="CP114040">
    <property type="protein sequence ID" value="WAS91097.1"/>
    <property type="molecule type" value="Genomic_DNA"/>
</dbReference>
<protein>
    <submittedName>
        <fullName evidence="4">STAS domain-containing protein</fullName>
    </submittedName>
</protein>
<gene>
    <name evidence="4" type="ORF">O0S08_33335</name>
</gene>
<evidence type="ECO:0000313" key="5">
    <source>
        <dbReference type="Proteomes" id="UP001164459"/>
    </source>
</evidence>
<accession>A0ABY7GVY9</accession>
<dbReference type="InterPro" id="IPR035965">
    <property type="entry name" value="PAS-like_dom_sf"/>
</dbReference>
<dbReference type="InterPro" id="IPR002645">
    <property type="entry name" value="STAS_dom"/>
</dbReference>
<dbReference type="CDD" id="cd07041">
    <property type="entry name" value="STAS_RsbR_RsbS_like"/>
    <property type="match status" value="1"/>
</dbReference>
<dbReference type="Gene3D" id="3.30.750.24">
    <property type="entry name" value="STAS domain"/>
    <property type="match status" value="1"/>
</dbReference>
<dbReference type="InterPro" id="IPR000014">
    <property type="entry name" value="PAS"/>
</dbReference>
<sequence length="294" mass="31988">MSDYPPLPSLSITEALDDIPDIAFVYRDDGLLVAMNSACERLTGVPRAAAVGNFNLRHNELILGPALVAGYRAAFAGAAQVVPATEVRIGEQQAIETPFSRDSFWLETTLFPLARRPDGSAYYVMGLQRDVTELQQARAEIDAARRQIDVQQATIDSLEAAHREIESQRATIEALSTPVIEVWDGILTLPLLGHYNHERATRMTEQVLEAVTRTRARHVILDLTGVAVFDASTGDHLLQLVAAVNLLGATGVLVGIQAHVARLLVGLGVGLQNVRVYQDLRQALKACLQERPAA</sequence>
<feature type="domain" description="STAS" evidence="3">
    <location>
        <begin position="176"/>
        <end position="287"/>
    </location>
</feature>
<reference evidence="4" key="1">
    <citation type="submission" date="2022-11" db="EMBL/GenBank/DDBJ databases">
        <title>Minimal conservation of predation-associated metabolite biosynthetic gene clusters underscores biosynthetic potential of Myxococcota including descriptions for ten novel species: Archangium lansinium sp. nov., Myxococcus landrumus sp. nov., Nannocystis bai.</title>
        <authorList>
            <person name="Ahearne A."/>
            <person name="Stevens C."/>
            <person name="Dowd S."/>
        </authorList>
    </citation>
    <scope>NUCLEOTIDE SEQUENCE</scope>
    <source>
        <strain evidence="4">Fl3</strain>
    </source>
</reference>
<name>A0ABY7GVY9_9BACT</name>